<dbReference type="AlphaFoldDB" id="A0A382H1K0"/>
<dbReference type="EMBL" id="UINC01058654">
    <property type="protein sequence ID" value="SVB81168.1"/>
    <property type="molecule type" value="Genomic_DNA"/>
</dbReference>
<evidence type="ECO:0000313" key="2">
    <source>
        <dbReference type="EMBL" id="SVB81168.1"/>
    </source>
</evidence>
<reference evidence="2" key="1">
    <citation type="submission" date="2018-05" db="EMBL/GenBank/DDBJ databases">
        <authorList>
            <person name="Lanie J.A."/>
            <person name="Ng W.-L."/>
            <person name="Kazmierczak K.M."/>
            <person name="Andrzejewski T.M."/>
            <person name="Davidsen T.M."/>
            <person name="Wayne K.J."/>
            <person name="Tettelin H."/>
            <person name="Glass J.I."/>
            <person name="Rusch D."/>
            <person name="Podicherti R."/>
            <person name="Tsui H.-C.T."/>
            <person name="Winkler M.E."/>
        </authorList>
    </citation>
    <scope>NUCLEOTIDE SEQUENCE</scope>
</reference>
<sequence>MRNDFGSRPYKSRFPYAKKADGGSAKKQGYNARLDESLGARRGAESTKSQSLKARRDESKGAEKAAGRRAYSAVGTMDK</sequence>
<protein>
    <submittedName>
        <fullName evidence="2">Uncharacterized protein</fullName>
    </submittedName>
</protein>
<feature type="compositionally biased region" description="Basic and acidic residues" evidence="1">
    <location>
        <begin position="33"/>
        <end position="45"/>
    </location>
</feature>
<feature type="compositionally biased region" description="Basic and acidic residues" evidence="1">
    <location>
        <begin position="54"/>
        <end position="66"/>
    </location>
</feature>
<name>A0A382H1K0_9ZZZZ</name>
<gene>
    <name evidence="2" type="ORF">METZ01_LOCUS234022</name>
</gene>
<accession>A0A382H1K0</accession>
<proteinExistence type="predicted"/>
<evidence type="ECO:0000256" key="1">
    <source>
        <dbReference type="SAM" id="MobiDB-lite"/>
    </source>
</evidence>
<feature type="region of interest" description="Disordered" evidence="1">
    <location>
        <begin position="1"/>
        <end position="79"/>
    </location>
</feature>
<organism evidence="2">
    <name type="scientific">marine metagenome</name>
    <dbReference type="NCBI Taxonomy" id="408172"/>
    <lineage>
        <taxon>unclassified sequences</taxon>
        <taxon>metagenomes</taxon>
        <taxon>ecological metagenomes</taxon>
    </lineage>
</organism>